<dbReference type="Gene3D" id="3.60.15.10">
    <property type="entry name" value="Ribonuclease Z/Hydroxyacylglutathione hydrolase-like"/>
    <property type="match status" value="1"/>
</dbReference>
<dbReference type="AlphaFoldDB" id="X0YEC6"/>
<protein>
    <recommendedName>
        <fullName evidence="2">Metallo-beta-lactamase domain-containing protein</fullName>
    </recommendedName>
</protein>
<proteinExistence type="predicted"/>
<accession>X0YEC6</accession>
<dbReference type="EMBL" id="BARS01043022">
    <property type="protein sequence ID" value="GAG35171.1"/>
    <property type="molecule type" value="Genomic_DNA"/>
</dbReference>
<dbReference type="SUPFAM" id="SSF56281">
    <property type="entry name" value="Metallo-hydrolase/oxidoreductase"/>
    <property type="match status" value="1"/>
</dbReference>
<dbReference type="InterPro" id="IPR036866">
    <property type="entry name" value="RibonucZ/Hydroxyglut_hydro"/>
</dbReference>
<name>X0YEC6_9ZZZZ</name>
<dbReference type="Pfam" id="PF13483">
    <property type="entry name" value="Lactamase_B_3"/>
    <property type="match status" value="1"/>
</dbReference>
<comment type="caution">
    <text evidence="1">The sequence shown here is derived from an EMBL/GenBank/DDBJ whole genome shotgun (WGS) entry which is preliminary data.</text>
</comment>
<sequence>QASNDCHRSFGKDIGLKPPRFQADIVTVSHSHYDHNNVSSLKGDPFVVNDSGEYELKGITIRGINSFHDQKQGEERGLNTIFTIEAEDIRICHLGDLGQKELIGEQLEKLGEIDILIIPVGGIYTIDAEKAANIINQIEPRIVIPMHYKVPKLKIKLKELNDFLKEMGTKEEVVEQLTVKKRDLFKEEMKIVVMKTV</sequence>
<gene>
    <name evidence="1" type="ORF">S01H1_65194</name>
</gene>
<evidence type="ECO:0000313" key="1">
    <source>
        <dbReference type="EMBL" id="GAG35171.1"/>
    </source>
</evidence>
<reference evidence="1" key="1">
    <citation type="journal article" date="2014" name="Front. Microbiol.">
        <title>High frequency of phylogenetically diverse reductive dehalogenase-homologous genes in deep subseafloor sedimentary metagenomes.</title>
        <authorList>
            <person name="Kawai M."/>
            <person name="Futagami T."/>
            <person name="Toyoda A."/>
            <person name="Takaki Y."/>
            <person name="Nishi S."/>
            <person name="Hori S."/>
            <person name="Arai W."/>
            <person name="Tsubouchi T."/>
            <person name="Morono Y."/>
            <person name="Uchiyama I."/>
            <person name="Ito T."/>
            <person name="Fujiyama A."/>
            <person name="Inagaki F."/>
            <person name="Takami H."/>
        </authorList>
    </citation>
    <scope>NUCLEOTIDE SEQUENCE</scope>
    <source>
        <strain evidence="1">Expedition CK06-06</strain>
    </source>
</reference>
<evidence type="ECO:0008006" key="2">
    <source>
        <dbReference type="Google" id="ProtNLM"/>
    </source>
</evidence>
<organism evidence="1">
    <name type="scientific">marine sediment metagenome</name>
    <dbReference type="NCBI Taxonomy" id="412755"/>
    <lineage>
        <taxon>unclassified sequences</taxon>
        <taxon>metagenomes</taxon>
        <taxon>ecological metagenomes</taxon>
    </lineage>
</organism>
<dbReference type="PANTHER" id="PTHR42967">
    <property type="entry name" value="METAL DEPENDENT HYDROLASE"/>
    <property type="match status" value="1"/>
</dbReference>
<feature type="non-terminal residue" evidence="1">
    <location>
        <position position="1"/>
    </location>
</feature>
<dbReference type="PANTHER" id="PTHR42967:SF1">
    <property type="entry name" value="MBL FOLD METALLO-HYDROLASE"/>
    <property type="match status" value="1"/>
</dbReference>